<dbReference type="Pfam" id="PF13408">
    <property type="entry name" value="Zn_ribbon_recom"/>
    <property type="match status" value="1"/>
</dbReference>
<dbReference type="SUPFAM" id="SSF53041">
    <property type="entry name" value="Resolvase-like"/>
    <property type="match status" value="1"/>
</dbReference>
<evidence type="ECO:0000313" key="4">
    <source>
        <dbReference type="EMBL" id="MBP1854393.1"/>
    </source>
</evidence>
<dbReference type="PANTHER" id="PTHR30461">
    <property type="entry name" value="DNA-INVERTASE FROM LAMBDOID PROPHAGE"/>
    <property type="match status" value="1"/>
</dbReference>
<sequence length="508" mass="59983">MNVAIYLRKSRADLEAEKNGEFETLKRHKSSLLKLAKKEKYNIVEIKEELVSGESIIHRPRMIELLQEVENEKYDAVLVMDIDRLGRGGMKDQGVILETFKNSNTKIITPQKIYDLENDLDEQYTELESFIARQELKMIKKRLERGRKKSIEEGKFIFGTAPIGYDIAKNDKKEKILIKNDKAYIIKLIYDLYVNEDMGIYKIANHLNNKGLSPIKIDKWTPSTINRIIQNKAYCGYIMYSKIVNTKKYNENGNEIRVKNSAENVLCYEGKHEPIIDIETWEKAQEIRENRIKSLHFGGHHALQNPFAGILKCKTCNHAMQRKVKDEERTYLWCKHSCGNLSIRISYLEKLLLEFLEDTLNNYQVMVRKEDIKNKTVDEKKILDEKLIKKLNSELDELEKQKINLFNFLERGIYDEDTFLDRSEYIKDKIENINKNLRNLNSNLKNYQENDYSKVVLKLRNVLEYYDLAKTPKEKNKLLKSIIDEVYYYKDEAHKTDECNLEIKLKVY</sequence>
<dbReference type="PANTHER" id="PTHR30461:SF23">
    <property type="entry name" value="DNA RECOMBINASE-RELATED"/>
    <property type="match status" value="1"/>
</dbReference>
<keyword evidence="1" id="KW-0175">Coiled coil</keyword>
<dbReference type="Gene3D" id="3.90.1750.20">
    <property type="entry name" value="Putative Large Serine Recombinase, Chain B, Domain 2"/>
    <property type="match status" value="1"/>
</dbReference>
<feature type="coiled-coil region" evidence="1">
    <location>
        <begin position="381"/>
        <end position="450"/>
    </location>
</feature>
<dbReference type="RefSeq" id="WP_209455920.1">
    <property type="nucleotide sequence ID" value="NZ_BAAACS010000017.1"/>
</dbReference>
<evidence type="ECO:0000259" key="2">
    <source>
        <dbReference type="PROSITE" id="PS51736"/>
    </source>
</evidence>
<dbReference type="EMBL" id="JAGGJX010000001">
    <property type="protein sequence ID" value="MBP1854393.1"/>
    <property type="molecule type" value="Genomic_DNA"/>
</dbReference>
<name>A0ABS4E910_9FIRM</name>
<reference evidence="4 5" key="1">
    <citation type="submission" date="2021-03" db="EMBL/GenBank/DDBJ databases">
        <title>Genomic Encyclopedia of Type Strains, Phase IV (KMG-IV): sequencing the most valuable type-strain genomes for metagenomic binning, comparative biology and taxonomic classification.</title>
        <authorList>
            <person name="Goeker M."/>
        </authorList>
    </citation>
    <scope>NUCLEOTIDE SEQUENCE [LARGE SCALE GENOMIC DNA]</scope>
    <source>
        <strain evidence="4 5">DSM 1289</strain>
    </source>
</reference>
<dbReference type="SMART" id="SM00857">
    <property type="entry name" value="Resolvase"/>
    <property type="match status" value="1"/>
</dbReference>
<gene>
    <name evidence="4" type="ORF">J2Z43_000783</name>
</gene>
<dbReference type="InterPro" id="IPR050639">
    <property type="entry name" value="SSR_resolvase"/>
</dbReference>
<accession>A0ABS4E910</accession>
<dbReference type="CDD" id="cd00338">
    <property type="entry name" value="Ser_Recombinase"/>
    <property type="match status" value="1"/>
</dbReference>
<dbReference type="Pfam" id="PF07508">
    <property type="entry name" value="Recombinase"/>
    <property type="match status" value="1"/>
</dbReference>
<protein>
    <submittedName>
        <fullName evidence="4">DNA invertase Pin-like site-specific DNA recombinase</fullName>
    </submittedName>
</protein>
<dbReference type="PROSITE" id="PS51737">
    <property type="entry name" value="RECOMBINASE_DNA_BIND"/>
    <property type="match status" value="1"/>
</dbReference>
<dbReference type="Proteomes" id="UP000767291">
    <property type="component" value="Unassembled WGS sequence"/>
</dbReference>
<dbReference type="PROSITE" id="PS51736">
    <property type="entry name" value="RECOMBINASES_3"/>
    <property type="match status" value="1"/>
</dbReference>
<feature type="domain" description="Recombinase" evidence="3">
    <location>
        <begin position="162"/>
        <end position="294"/>
    </location>
</feature>
<evidence type="ECO:0000256" key="1">
    <source>
        <dbReference type="SAM" id="Coils"/>
    </source>
</evidence>
<keyword evidence="5" id="KW-1185">Reference proteome</keyword>
<dbReference type="Gene3D" id="3.40.50.1390">
    <property type="entry name" value="Resolvase, N-terminal catalytic domain"/>
    <property type="match status" value="1"/>
</dbReference>
<comment type="caution">
    <text evidence="4">The sequence shown here is derived from an EMBL/GenBank/DDBJ whole genome shotgun (WGS) entry which is preliminary data.</text>
</comment>
<proteinExistence type="predicted"/>
<dbReference type="Pfam" id="PF00239">
    <property type="entry name" value="Resolvase"/>
    <property type="match status" value="1"/>
</dbReference>
<dbReference type="InterPro" id="IPR006119">
    <property type="entry name" value="Resolv_N"/>
</dbReference>
<dbReference type="InterPro" id="IPR025827">
    <property type="entry name" value="Zn_ribbon_recom_dom"/>
</dbReference>
<organism evidence="4 5">
    <name type="scientific">Metaclostridioides mangenotii</name>
    <dbReference type="NCBI Taxonomy" id="1540"/>
    <lineage>
        <taxon>Bacteria</taxon>
        <taxon>Bacillati</taxon>
        <taxon>Bacillota</taxon>
        <taxon>Clostridia</taxon>
        <taxon>Peptostreptococcales</taxon>
        <taxon>Peptostreptococcaceae</taxon>
        <taxon>Metaclostridioides</taxon>
    </lineage>
</organism>
<dbReference type="InterPro" id="IPR011109">
    <property type="entry name" value="DNA_bind_recombinase_dom"/>
</dbReference>
<dbReference type="InterPro" id="IPR036162">
    <property type="entry name" value="Resolvase-like_N_sf"/>
</dbReference>
<dbReference type="InterPro" id="IPR038109">
    <property type="entry name" value="DNA_bind_recomb_sf"/>
</dbReference>
<evidence type="ECO:0000259" key="3">
    <source>
        <dbReference type="PROSITE" id="PS51737"/>
    </source>
</evidence>
<evidence type="ECO:0000313" key="5">
    <source>
        <dbReference type="Proteomes" id="UP000767291"/>
    </source>
</evidence>
<feature type="domain" description="Resolvase/invertase-type recombinase catalytic" evidence="2">
    <location>
        <begin position="2"/>
        <end position="154"/>
    </location>
</feature>